<accession>A0A9W6VUJ9</accession>
<protein>
    <recommendedName>
        <fullName evidence="3">ANTAR domain-containing protein</fullName>
    </recommendedName>
</protein>
<dbReference type="AlphaFoldDB" id="A0A9W6VUJ9"/>
<dbReference type="InterPro" id="IPR005561">
    <property type="entry name" value="ANTAR"/>
</dbReference>
<keyword evidence="2" id="KW-0804">Transcription</keyword>
<evidence type="ECO:0000313" key="5">
    <source>
        <dbReference type="Proteomes" id="UP001165135"/>
    </source>
</evidence>
<evidence type="ECO:0000259" key="3">
    <source>
        <dbReference type="PROSITE" id="PS50921"/>
    </source>
</evidence>
<dbReference type="PROSITE" id="PS50921">
    <property type="entry name" value="ANTAR"/>
    <property type="match status" value="1"/>
</dbReference>
<dbReference type="SUPFAM" id="SSF55781">
    <property type="entry name" value="GAF domain-like"/>
    <property type="match status" value="1"/>
</dbReference>
<dbReference type="Pfam" id="PF13185">
    <property type="entry name" value="GAF_2"/>
    <property type="match status" value="1"/>
</dbReference>
<dbReference type="SMART" id="SM01012">
    <property type="entry name" value="ANTAR"/>
    <property type="match status" value="1"/>
</dbReference>
<evidence type="ECO:0000256" key="2">
    <source>
        <dbReference type="ARBA" id="ARBA00023163"/>
    </source>
</evidence>
<dbReference type="InterPro" id="IPR003018">
    <property type="entry name" value="GAF"/>
</dbReference>
<organism evidence="4 5">
    <name type="scientific">Actinoallomurus iriomotensis</name>
    <dbReference type="NCBI Taxonomy" id="478107"/>
    <lineage>
        <taxon>Bacteria</taxon>
        <taxon>Bacillati</taxon>
        <taxon>Actinomycetota</taxon>
        <taxon>Actinomycetes</taxon>
        <taxon>Streptosporangiales</taxon>
        <taxon>Thermomonosporaceae</taxon>
        <taxon>Actinoallomurus</taxon>
    </lineage>
</organism>
<dbReference type="Gene3D" id="3.30.450.40">
    <property type="match status" value="1"/>
</dbReference>
<proteinExistence type="predicted"/>
<dbReference type="PIRSF" id="PIRSF036625">
    <property type="entry name" value="GAF_ANTAR"/>
    <property type="match status" value="1"/>
</dbReference>
<reference evidence="4" key="1">
    <citation type="submission" date="2023-03" db="EMBL/GenBank/DDBJ databases">
        <title>Actinoallomurus iriomotensis NBRC 103681.</title>
        <authorList>
            <person name="Ichikawa N."/>
            <person name="Sato H."/>
            <person name="Tonouchi N."/>
        </authorList>
    </citation>
    <scope>NUCLEOTIDE SEQUENCE</scope>
    <source>
        <strain evidence="4">NBRC 103681</strain>
    </source>
</reference>
<dbReference type="EMBL" id="BSTJ01000012">
    <property type="protein sequence ID" value="GLY79642.1"/>
    <property type="molecule type" value="Genomic_DNA"/>
</dbReference>
<dbReference type="InterPro" id="IPR012074">
    <property type="entry name" value="GAF_ANTAR"/>
</dbReference>
<sequence>MTGQRRRRLWESIADRVVTPDHSGWAQAICAVSVATLATVEASALTLRAKPRVQEVLASSDGWSAKLEETQYTLGEGPGIQAFVDGGPVLVDDLAAEHARWPVFAEAALRLDAMAVFAFPLQVGAIRIGTLNLYRRRPGRLSADDLADSAVLVDLATTALLEHFDATEHAALDWTRPIGSYQDINVATGMIAGRLRISLDDAFARLRGHAFADDRSVLKVARDVVERRIGLDRFAEP</sequence>
<comment type="caution">
    <text evidence="4">The sequence shown here is derived from an EMBL/GenBank/DDBJ whole genome shotgun (WGS) entry which is preliminary data.</text>
</comment>
<dbReference type="GO" id="GO:0003723">
    <property type="term" value="F:RNA binding"/>
    <property type="evidence" value="ECO:0007669"/>
    <property type="project" value="InterPro"/>
</dbReference>
<dbReference type="InterPro" id="IPR029016">
    <property type="entry name" value="GAF-like_dom_sf"/>
</dbReference>
<dbReference type="Pfam" id="PF03861">
    <property type="entry name" value="ANTAR"/>
    <property type="match status" value="1"/>
</dbReference>
<dbReference type="Gene3D" id="1.10.10.10">
    <property type="entry name" value="Winged helix-like DNA-binding domain superfamily/Winged helix DNA-binding domain"/>
    <property type="match status" value="1"/>
</dbReference>
<dbReference type="RefSeq" id="WP_285631423.1">
    <property type="nucleotide sequence ID" value="NZ_BSTJ01000012.1"/>
</dbReference>
<evidence type="ECO:0000313" key="4">
    <source>
        <dbReference type="EMBL" id="GLY79642.1"/>
    </source>
</evidence>
<feature type="domain" description="ANTAR" evidence="3">
    <location>
        <begin position="164"/>
        <end position="225"/>
    </location>
</feature>
<keyword evidence="1" id="KW-0805">Transcription regulation</keyword>
<name>A0A9W6VUJ9_9ACTN</name>
<evidence type="ECO:0000256" key="1">
    <source>
        <dbReference type="ARBA" id="ARBA00023015"/>
    </source>
</evidence>
<gene>
    <name evidence="4" type="ORF">Airi01_079090</name>
</gene>
<dbReference type="Proteomes" id="UP001165135">
    <property type="component" value="Unassembled WGS sequence"/>
</dbReference>
<dbReference type="InterPro" id="IPR036388">
    <property type="entry name" value="WH-like_DNA-bd_sf"/>
</dbReference>